<dbReference type="Gene3D" id="1.20.1610.10">
    <property type="entry name" value="alpha-1,2-mannosidases domains"/>
    <property type="match status" value="1"/>
</dbReference>
<keyword evidence="2" id="KW-0732">Signal</keyword>
<dbReference type="GO" id="GO:0005975">
    <property type="term" value="P:carbohydrate metabolic process"/>
    <property type="evidence" value="ECO:0007669"/>
    <property type="project" value="InterPro"/>
</dbReference>
<accession>A0A0H3C5V0</accession>
<dbReference type="PANTHER" id="PTHR12143">
    <property type="entry name" value="PEPTIDE N-GLYCANASE PNGASE -RELATED"/>
    <property type="match status" value="1"/>
</dbReference>
<dbReference type="EMBL" id="CP001340">
    <property type="protein sequence ID" value="ACL94075.1"/>
    <property type="molecule type" value="Genomic_DNA"/>
</dbReference>
<dbReference type="PhylomeDB" id="A0A0H3C5V0"/>
<dbReference type="InterPro" id="IPR012939">
    <property type="entry name" value="Glyco_hydro_92"/>
</dbReference>
<keyword evidence="6" id="KW-1185">Reference proteome</keyword>
<dbReference type="GO" id="GO:0005829">
    <property type="term" value="C:cytosol"/>
    <property type="evidence" value="ECO:0007669"/>
    <property type="project" value="TreeGrafter"/>
</dbReference>
<dbReference type="Proteomes" id="UP000001364">
    <property type="component" value="Chromosome"/>
</dbReference>
<dbReference type="Pfam" id="PF17678">
    <property type="entry name" value="Glyco_hydro_92N"/>
    <property type="match status" value="1"/>
</dbReference>
<evidence type="ECO:0000313" key="6">
    <source>
        <dbReference type="Proteomes" id="UP000001364"/>
    </source>
</evidence>
<feature type="chain" id="PRO_5002605910" evidence="2">
    <location>
        <begin position="33"/>
        <end position="867"/>
    </location>
</feature>
<dbReference type="SUPFAM" id="SSF48208">
    <property type="entry name" value="Six-hairpin glycosidases"/>
    <property type="match status" value="1"/>
</dbReference>
<dbReference type="KEGG" id="ccs:CCNA_00610"/>
<dbReference type="AlphaFoldDB" id="A0A0H3C5V0"/>
<dbReference type="GeneID" id="7330009"/>
<evidence type="ECO:0000256" key="1">
    <source>
        <dbReference type="SAM" id="MobiDB-lite"/>
    </source>
</evidence>
<evidence type="ECO:0000259" key="3">
    <source>
        <dbReference type="Pfam" id="PF07971"/>
    </source>
</evidence>
<evidence type="ECO:0000256" key="2">
    <source>
        <dbReference type="SAM" id="SignalP"/>
    </source>
</evidence>
<organism evidence="5 6">
    <name type="scientific">Caulobacter vibrioides (strain NA1000 / CB15N)</name>
    <name type="common">Caulobacter crescentus</name>
    <dbReference type="NCBI Taxonomy" id="565050"/>
    <lineage>
        <taxon>Bacteria</taxon>
        <taxon>Pseudomonadati</taxon>
        <taxon>Pseudomonadota</taxon>
        <taxon>Alphaproteobacteria</taxon>
        <taxon>Caulobacterales</taxon>
        <taxon>Caulobacteraceae</taxon>
        <taxon>Caulobacter</taxon>
    </lineage>
</organism>
<feature type="domain" description="Glycosyl hydrolase family 92" evidence="3">
    <location>
        <begin position="280"/>
        <end position="728"/>
    </location>
</feature>
<dbReference type="OrthoDB" id="9804511at2"/>
<dbReference type="GO" id="GO:0000224">
    <property type="term" value="F:peptide-N4-(N-acetyl-beta-glucosaminyl)asparagine amidase activity"/>
    <property type="evidence" value="ECO:0007669"/>
    <property type="project" value="TreeGrafter"/>
</dbReference>
<dbReference type="Gene3D" id="3.30.2080.10">
    <property type="entry name" value="GH92 mannosidase domain"/>
    <property type="match status" value="1"/>
</dbReference>
<sequence>MNPGKGPVLRFRVQLLVVGFALALGAAHQAQAAPGRALYKLPDLRVGLGDDNQGDTIPGPTRPNGSIHPSPDTLKASNAGYNPAEPISGFAQLHSQGSGGVTTYGTFLLSPQVGEPVFDEAAHLSPKADETLAADAYSVRLTRYDTKVEITSAHYAAIYRLTYPTTDQAQVVLDVTRKVGGLVASEQADVQLFPEQGRIVGHVKAKGYWNPALIDIWFVAEFDQNPTAWGVFDKAERRDGALSGRTGSDERLGAWLTFKTTPTKPLLVKIAVSFVSAEMAKALLDREIPDWDFERVRRDTQAAWNDRLGQVRVEGMTESQQRRFYSALYHASTHPRDRSLDQPAARLGRPNWDEHYTLWDTYRTLFPLISVLRPSLYTANVNSLIHTFDKFGAADTAIIGGQNYHVGQGGDEVDNVLGEALLRGAEGVNWRDAWRVARFNAFERRRPRYLESGYFAVGDRSPEPNNQRAKSGSSTLGFALNDFYAAQVAAKAGQTDEAKILTERSANWRKIWNPDATSDGFSGFLMPRYADGKFQDIDPKLGWDGKVHNNVGYYEGTAWIYSYGVLHDLPGLVEAMGGRVRFNERLNHALDAGLIDITNEPSFATPWLFHAIGRADLSSRWAGEVVKHFTADAYPGDEDAGAMSSNFVFNSLGLFPKLGSDLYYLHGPRHGRTVIQLENGKTLEILAAKAGASRPYIASASFNGKPLAGPYVSQAQLLGGGVLSLSMSDQPGQWIYEGAVLTVRADQPSLVDGKTSTGWRAASGQSVTFSLKAPACIAAYSVSVGPDQADPSHWTLQAYDGRAWVSVDQQSNVVFDHRHATRTFPLAPGRYARLRWVLDGGSEASVSEVELIAGASCAAPTSGAPLL</sequence>
<dbReference type="InterPro" id="IPR041371">
    <property type="entry name" value="GH92_N"/>
</dbReference>
<reference evidence="5 6" key="1">
    <citation type="journal article" date="2010" name="J. Bacteriol.">
        <title>The genetic basis of laboratory adaptation in Caulobacter crescentus.</title>
        <authorList>
            <person name="Marks M.E."/>
            <person name="Castro-Rojas C.M."/>
            <person name="Teiling C."/>
            <person name="Du L."/>
            <person name="Kapatral V."/>
            <person name="Walunas T.L."/>
            <person name="Crosson S."/>
        </authorList>
    </citation>
    <scope>NUCLEOTIDE SEQUENCE [LARGE SCALE GENOMIC DNA]</scope>
    <source>
        <strain evidence="6">NA1000 / CB15N</strain>
    </source>
</reference>
<dbReference type="Gene3D" id="2.70.98.10">
    <property type="match status" value="1"/>
</dbReference>
<dbReference type="InterPro" id="IPR050883">
    <property type="entry name" value="PNGase"/>
</dbReference>
<evidence type="ECO:0000259" key="4">
    <source>
        <dbReference type="Pfam" id="PF17678"/>
    </source>
</evidence>
<dbReference type="RefSeq" id="YP_002515983.1">
    <property type="nucleotide sequence ID" value="NC_011916.1"/>
</dbReference>
<protein>
    <submittedName>
        <fullName evidence="5">Alpha-1,2-mannosidase</fullName>
    </submittedName>
</protein>
<gene>
    <name evidence="5" type="ordered locus">CCNA_00610</name>
</gene>
<dbReference type="GO" id="GO:0030246">
    <property type="term" value="F:carbohydrate binding"/>
    <property type="evidence" value="ECO:0007669"/>
    <property type="project" value="InterPro"/>
</dbReference>
<feature type="domain" description="Glycosyl hydrolase family 92 N-terminal" evidence="4">
    <location>
        <begin position="49"/>
        <end position="273"/>
    </location>
</feature>
<feature type="region of interest" description="Disordered" evidence="1">
    <location>
        <begin position="49"/>
        <end position="79"/>
    </location>
</feature>
<dbReference type="Gene3D" id="1.20.1050.60">
    <property type="entry name" value="alpha-1,2-mannosidase"/>
    <property type="match status" value="1"/>
</dbReference>
<evidence type="ECO:0000313" key="5">
    <source>
        <dbReference type="EMBL" id="ACL94075.1"/>
    </source>
</evidence>
<proteinExistence type="predicted"/>
<dbReference type="GO" id="GO:0006516">
    <property type="term" value="P:glycoprotein catabolic process"/>
    <property type="evidence" value="ECO:0007669"/>
    <property type="project" value="TreeGrafter"/>
</dbReference>
<feature type="signal peptide" evidence="2">
    <location>
        <begin position="1"/>
        <end position="32"/>
    </location>
</feature>
<dbReference type="RefSeq" id="WP_010918461.1">
    <property type="nucleotide sequence ID" value="NC_011916.1"/>
</dbReference>
<dbReference type="PATRIC" id="fig|565050.3.peg.603"/>
<dbReference type="InterPro" id="IPR014718">
    <property type="entry name" value="GH-type_carb-bd"/>
</dbReference>
<dbReference type="Gene3D" id="2.60.120.260">
    <property type="entry name" value="Galactose-binding domain-like"/>
    <property type="match status" value="1"/>
</dbReference>
<dbReference type="HOGENOM" id="CLU_003690_2_0_5"/>
<dbReference type="SMR" id="A0A0H3C5V0"/>
<dbReference type="Pfam" id="PF07971">
    <property type="entry name" value="Glyco_hydro_92"/>
    <property type="match status" value="1"/>
</dbReference>
<dbReference type="InterPro" id="IPR008928">
    <property type="entry name" value="6-hairpin_glycosidase_sf"/>
</dbReference>
<dbReference type="InterPro" id="IPR005887">
    <property type="entry name" value="GH92_a_mannosidase_put"/>
</dbReference>
<name>A0A0H3C5V0_CAUVN</name>
<dbReference type="NCBIfam" id="TIGR01180">
    <property type="entry name" value="aman2_put"/>
    <property type="match status" value="1"/>
</dbReference>
<dbReference type="PANTHER" id="PTHR12143:SF43">
    <property type="entry name" value="PUTATIVE-RELATED"/>
    <property type="match status" value="1"/>
</dbReference>